<sequence>MEDAVCGGVKRPPGGAEDEKREQQVYRSSNQRPASCSDVTPERGGGGGMGQPQQACRSGEWPGTSCYRYVNDYVNDFEEIEVKAPHFVFPGPGSQC</sequence>
<gene>
    <name evidence="2" type="ORF">NHX12_029546</name>
</gene>
<evidence type="ECO:0000313" key="3">
    <source>
        <dbReference type="Proteomes" id="UP001148018"/>
    </source>
</evidence>
<comment type="caution">
    <text evidence="2">The sequence shown here is derived from an EMBL/GenBank/DDBJ whole genome shotgun (WGS) entry which is preliminary data.</text>
</comment>
<reference evidence="2" key="1">
    <citation type="submission" date="2022-07" db="EMBL/GenBank/DDBJ databases">
        <title>Chromosome-level genome of Muraenolepis orangiensis.</title>
        <authorList>
            <person name="Kim J."/>
        </authorList>
    </citation>
    <scope>NUCLEOTIDE SEQUENCE</scope>
    <source>
        <strain evidence="2">KU_S4_2022</strain>
        <tissue evidence="2">Muscle</tissue>
    </source>
</reference>
<organism evidence="2 3">
    <name type="scientific">Muraenolepis orangiensis</name>
    <name type="common">Patagonian moray cod</name>
    <dbReference type="NCBI Taxonomy" id="630683"/>
    <lineage>
        <taxon>Eukaryota</taxon>
        <taxon>Metazoa</taxon>
        <taxon>Chordata</taxon>
        <taxon>Craniata</taxon>
        <taxon>Vertebrata</taxon>
        <taxon>Euteleostomi</taxon>
        <taxon>Actinopterygii</taxon>
        <taxon>Neopterygii</taxon>
        <taxon>Teleostei</taxon>
        <taxon>Neoteleostei</taxon>
        <taxon>Acanthomorphata</taxon>
        <taxon>Zeiogadaria</taxon>
        <taxon>Gadariae</taxon>
        <taxon>Gadiformes</taxon>
        <taxon>Muraenolepidoidei</taxon>
        <taxon>Muraenolepididae</taxon>
        <taxon>Muraenolepis</taxon>
    </lineage>
</organism>
<keyword evidence="3" id="KW-1185">Reference proteome</keyword>
<dbReference type="AlphaFoldDB" id="A0A9Q0IIN0"/>
<feature type="region of interest" description="Disordered" evidence="1">
    <location>
        <begin position="1"/>
        <end position="59"/>
    </location>
</feature>
<accession>A0A9Q0IIN0</accession>
<protein>
    <submittedName>
        <fullName evidence="2">Uncharacterized protein</fullName>
    </submittedName>
</protein>
<dbReference type="EMBL" id="JANIIK010000046">
    <property type="protein sequence ID" value="KAJ3601782.1"/>
    <property type="molecule type" value="Genomic_DNA"/>
</dbReference>
<dbReference type="Proteomes" id="UP001148018">
    <property type="component" value="Unassembled WGS sequence"/>
</dbReference>
<name>A0A9Q0IIN0_9TELE</name>
<feature type="compositionally biased region" description="Polar residues" evidence="1">
    <location>
        <begin position="25"/>
        <end position="38"/>
    </location>
</feature>
<evidence type="ECO:0000256" key="1">
    <source>
        <dbReference type="SAM" id="MobiDB-lite"/>
    </source>
</evidence>
<evidence type="ECO:0000313" key="2">
    <source>
        <dbReference type="EMBL" id="KAJ3601782.1"/>
    </source>
</evidence>
<proteinExistence type="predicted"/>